<dbReference type="AlphaFoldDB" id="A0A5N6GUH4"/>
<sequence>MKLSVAVLSLFLTASMAMPAPSNQIRQNVQADNALGLLANPAGLMKTLKNSIHFADNKPATPEGPTTAGK</sequence>
<dbReference type="EMBL" id="ML734632">
    <property type="protein sequence ID" value="KAB8244093.1"/>
    <property type="molecule type" value="Genomic_DNA"/>
</dbReference>
<accession>A0A5N6GUH4</accession>
<evidence type="ECO:0000313" key="1">
    <source>
        <dbReference type="EMBL" id="KAB8244093.1"/>
    </source>
</evidence>
<protein>
    <submittedName>
        <fullName evidence="1">Uncharacterized protein</fullName>
    </submittedName>
</protein>
<dbReference type="Proteomes" id="UP000325434">
    <property type="component" value="Unassembled WGS sequence"/>
</dbReference>
<proteinExistence type="predicted"/>
<organism evidence="1">
    <name type="scientific">Aspergillus flavus</name>
    <dbReference type="NCBI Taxonomy" id="5059"/>
    <lineage>
        <taxon>Eukaryota</taxon>
        <taxon>Fungi</taxon>
        <taxon>Dikarya</taxon>
        <taxon>Ascomycota</taxon>
        <taxon>Pezizomycotina</taxon>
        <taxon>Eurotiomycetes</taxon>
        <taxon>Eurotiomycetidae</taxon>
        <taxon>Eurotiales</taxon>
        <taxon>Aspergillaceae</taxon>
        <taxon>Aspergillus</taxon>
        <taxon>Aspergillus subgen. Circumdati</taxon>
    </lineage>
</organism>
<gene>
    <name evidence="1" type="ORF">BDV35DRAFT_395261</name>
</gene>
<name>A0A5N6GUH4_ASPFL</name>
<reference evidence="1" key="1">
    <citation type="submission" date="2019-04" db="EMBL/GenBank/DDBJ databases">
        <title>Friends and foes A comparative genomics study of 23 Aspergillus species from section Flavi.</title>
        <authorList>
            <consortium name="DOE Joint Genome Institute"/>
            <person name="Kjaerbolling I."/>
            <person name="Vesth T."/>
            <person name="Frisvad J.C."/>
            <person name="Nybo J.L."/>
            <person name="Theobald S."/>
            <person name="Kildgaard S."/>
            <person name="Isbrandt T."/>
            <person name="Kuo A."/>
            <person name="Sato A."/>
            <person name="Lyhne E.K."/>
            <person name="Kogle M.E."/>
            <person name="Wiebenga A."/>
            <person name="Kun R.S."/>
            <person name="Lubbers R.J."/>
            <person name="Makela M.R."/>
            <person name="Barry K."/>
            <person name="Chovatia M."/>
            <person name="Clum A."/>
            <person name="Daum C."/>
            <person name="Haridas S."/>
            <person name="He G."/>
            <person name="LaButti K."/>
            <person name="Lipzen A."/>
            <person name="Mondo S."/>
            <person name="Riley R."/>
            <person name="Salamov A."/>
            <person name="Simmons B.A."/>
            <person name="Magnuson J.K."/>
            <person name="Henrissat B."/>
            <person name="Mortensen U.H."/>
            <person name="Larsen T.O."/>
            <person name="Devries R.P."/>
            <person name="Grigoriev I.V."/>
            <person name="Machida M."/>
            <person name="Baker S.E."/>
            <person name="Andersen M.R."/>
        </authorList>
    </citation>
    <scope>NUCLEOTIDE SEQUENCE [LARGE SCALE GENOMIC DNA]</scope>
    <source>
        <strain evidence="1">CBS 121.62</strain>
    </source>
</reference>